<evidence type="ECO:0000256" key="1">
    <source>
        <dbReference type="SAM" id="Phobius"/>
    </source>
</evidence>
<dbReference type="PANTHER" id="PTHR44757:SF2">
    <property type="entry name" value="BIOFILM ARCHITECTURE MAINTENANCE PROTEIN MBAA"/>
    <property type="match status" value="1"/>
</dbReference>
<feature type="domain" description="GGDEF" evidence="4">
    <location>
        <begin position="520"/>
        <end position="655"/>
    </location>
</feature>
<protein>
    <submittedName>
        <fullName evidence="5">Uncharacterized protein</fullName>
    </submittedName>
</protein>
<feature type="transmembrane region" description="Helical" evidence="1">
    <location>
        <begin position="62"/>
        <end position="81"/>
    </location>
</feature>
<dbReference type="PROSITE" id="PS50887">
    <property type="entry name" value="GGDEF"/>
    <property type="match status" value="1"/>
</dbReference>
<dbReference type="AlphaFoldDB" id="Q1N196"/>
<dbReference type="Pfam" id="PF00990">
    <property type="entry name" value="GGDEF"/>
    <property type="match status" value="1"/>
</dbReference>
<dbReference type="PROSITE" id="PS50883">
    <property type="entry name" value="EAL"/>
    <property type="match status" value="1"/>
</dbReference>
<dbReference type="HOGENOM" id="CLU_000445_70_20_6"/>
<proteinExistence type="predicted"/>
<reference evidence="5 6" key="1">
    <citation type="submission" date="2006-03" db="EMBL/GenBank/DDBJ databases">
        <authorList>
            <person name="Pinhassi J."/>
            <person name="Pedros-Alio C."/>
            <person name="Ferriera S."/>
            <person name="Johnson J."/>
            <person name="Kravitz S."/>
            <person name="Halpern A."/>
            <person name="Remington K."/>
            <person name="Beeson K."/>
            <person name="Tran B."/>
            <person name="Rogers Y.-H."/>
            <person name="Friedman R."/>
            <person name="Venter J.C."/>
        </authorList>
    </citation>
    <scope>NUCLEOTIDE SEQUENCE [LARGE SCALE GENOMIC DNA]</scope>
    <source>
        <strain evidence="5 6">RED65</strain>
    </source>
</reference>
<dbReference type="CDD" id="cd01949">
    <property type="entry name" value="GGDEF"/>
    <property type="match status" value="1"/>
</dbReference>
<keyword evidence="1" id="KW-0812">Transmembrane</keyword>
<name>Q1N196_9GAMM</name>
<dbReference type="NCBIfam" id="TIGR00254">
    <property type="entry name" value="GGDEF"/>
    <property type="match status" value="1"/>
</dbReference>
<evidence type="ECO:0000259" key="3">
    <source>
        <dbReference type="PROSITE" id="PS50883"/>
    </source>
</evidence>
<dbReference type="EMBL" id="AAQH01000011">
    <property type="protein sequence ID" value="EAT11955.1"/>
    <property type="molecule type" value="Genomic_DNA"/>
</dbReference>
<dbReference type="RefSeq" id="WP_007017419.1">
    <property type="nucleotide sequence ID" value="NZ_CP051183.1"/>
</dbReference>
<dbReference type="SUPFAM" id="SSF55073">
    <property type="entry name" value="Nucleotide cyclase"/>
    <property type="match status" value="1"/>
</dbReference>
<dbReference type="CDD" id="cd01948">
    <property type="entry name" value="EAL"/>
    <property type="match status" value="1"/>
</dbReference>
<dbReference type="InterPro" id="IPR035919">
    <property type="entry name" value="EAL_sf"/>
</dbReference>
<feature type="domain" description="EAL" evidence="3">
    <location>
        <begin position="662"/>
        <end position="913"/>
    </location>
</feature>
<dbReference type="InterPro" id="IPR001633">
    <property type="entry name" value="EAL_dom"/>
</dbReference>
<dbReference type="Gene3D" id="3.20.20.450">
    <property type="entry name" value="EAL domain"/>
    <property type="match status" value="1"/>
</dbReference>
<dbReference type="InterPro" id="IPR043128">
    <property type="entry name" value="Rev_trsase/Diguanyl_cyclase"/>
</dbReference>
<keyword evidence="1" id="KW-0472">Membrane</keyword>
<dbReference type="STRING" id="207949.RED65_11460"/>
<evidence type="ECO:0000313" key="5">
    <source>
        <dbReference type="EMBL" id="EAT11955.1"/>
    </source>
</evidence>
<dbReference type="PANTHER" id="PTHR44757">
    <property type="entry name" value="DIGUANYLATE CYCLASE DGCP"/>
    <property type="match status" value="1"/>
</dbReference>
<dbReference type="SUPFAM" id="SSF141868">
    <property type="entry name" value="EAL domain-like"/>
    <property type="match status" value="1"/>
</dbReference>
<dbReference type="SUPFAM" id="SSF55785">
    <property type="entry name" value="PYP-like sensor domain (PAS domain)"/>
    <property type="match status" value="1"/>
</dbReference>
<dbReference type="InterPro" id="IPR000700">
    <property type="entry name" value="PAS-assoc_C"/>
</dbReference>
<dbReference type="Gene3D" id="3.30.70.270">
    <property type="match status" value="1"/>
</dbReference>
<feature type="domain" description="PAC" evidence="2">
    <location>
        <begin position="437"/>
        <end position="488"/>
    </location>
</feature>
<comment type="caution">
    <text evidence="5">The sequence shown here is derived from an EMBL/GenBank/DDBJ whole genome shotgun (WGS) entry which is preliminary data.</text>
</comment>
<sequence length="913" mass="104113">MEQYFYLRLFSLVLALLFCIALAARHPQHVKKWQMPILFVGVLLLLSLVFVLGYIDTPNIPFYLFDLVVLMIVIAALTIAYDNIKSKKYLEGLQHDQVWQTAMYKQMPASICVEQYGKIVFKNQSFQMLQESLQQANPFAECNWGQNEISLEVKQGLPIDFLVHKFLLNEGNEVDDKTAYLAVSIQTLRDQQSFLHQLSENRHYQQKPVINLVVDAIHQALPKGLIYLGRYDRQNQSFTYLAHQSQDSELQIFDELLLPDELIQNAEGWFNLDDNAKALLPSSHGLTGYSAEDRWAYVIRNNDQQILGIVFILLPYKQTFSQGFIDFLSILVYQIQLELAHSKDQLKLEQNTKRYRSFIQNSNDAILDLKIDPAMDINLDSDKQWDLILENGQVAQINQRFCSLFEVPKNADTTLILNTKSIKHVIRYILQSSNPNSNIETRFINSSGEVLWLQCTTMAEIYDDKLFGIWLMTRDITENRTHIERLEYKTRHDDLTGLPNRNALSELLDEKIELAKQFGLKVGLLFFDLDRFKEVNDALGHNYGDVLLKKIPQRINNYLQPINAKLCRLGGDEFAIVIPTIENTAQVLELAKDIQTALRQAFDLGQLHVEVSASLGVSCYPENGSDVGTLMRCADVAMYKAKHTPGGILSYSANLDEGSPRRLAIMAAINSGLKQDQFFLHYQPKMDLKTGHVTAAEALIRWQHPEMGLISPGEFIPLAEMSDIIIDLTEWVLDQAIYQLKKFQLSQKDVRLSVNVSTRNLLDDNLVPYIHAKLEEYDVRPQQLELEITESALMVDPDRALETLNKLSGLGLSISVDDFGTGYSSLVYLRRLPIDSLKIDLMFVRNMCRNDQDAIIVNSIINLGHNLSLTVVAEGAEDKATVEVLKTMGCDYVQGYQISKPVPEDEFLRLLDE</sequence>
<dbReference type="PROSITE" id="PS50113">
    <property type="entry name" value="PAC"/>
    <property type="match status" value="1"/>
</dbReference>
<keyword evidence="1" id="KW-1133">Transmembrane helix</keyword>
<keyword evidence="6" id="KW-1185">Reference proteome</keyword>
<organism evidence="5 6">
    <name type="scientific">Bermanella marisrubri</name>
    <dbReference type="NCBI Taxonomy" id="207949"/>
    <lineage>
        <taxon>Bacteria</taxon>
        <taxon>Pseudomonadati</taxon>
        <taxon>Pseudomonadota</taxon>
        <taxon>Gammaproteobacteria</taxon>
        <taxon>Oceanospirillales</taxon>
        <taxon>Oceanospirillaceae</taxon>
        <taxon>Bermanella</taxon>
    </lineage>
</organism>
<evidence type="ECO:0000259" key="2">
    <source>
        <dbReference type="PROSITE" id="PS50113"/>
    </source>
</evidence>
<dbReference type="SMART" id="SM00267">
    <property type="entry name" value="GGDEF"/>
    <property type="match status" value="1"/>
</dbReference>
<accession>Q1N196</accession>
<dbReference type="InterPro" id="IPR000160">
    <property type="entry name" value="GGDEF_dom"/>
</dbReference>
<gene>
    <name evidence="5" type="ORF">RED65_11460</name>
</gene>
<dbReference type="InterPro" id="IPR035965">
    <property type="entry name" value="PAS-like_dom_sf"/>
</dbReference>
<dbReference type="SMART" id="SM00052">
    <property type="entry name" value="EAL"/>
    <property type="match status" value="1"/>
</dbReference>
<dbReference type="Pfam" id="PF00563">
    <property type="entry name" value="EAL"/>
    <property type="match status" value="1"/>
</dbReference>
<dbReference type="InterPro" id="IPR029787">
    <property type="entry name" value="Nucleotide_cyclase"/>
</dbReference>
<dbReference type="OrthoDB" id="9804951at2"/>
<feature type="transmembrane region" description="Helical" evidence="1">
    <location>
        <begin position="33"/>
        <end position="55"/>
    </location>
</feature>
<dbReference type="InterPro" id="IPR052155">
    <property type="entry name" value="Biofilm_reg_signaling"/>
</dbReference>
<dbReference type="Gene3D" id="3.30.450.20">
    <property type="entry name" value="PAS domain"/>
    <property type="match status" value="1"/>
</dbReference>
<evidence type="ECO:0000259" key="4">
    <source>
        <dbReference type="PROSITE" id="PS50887"/>
    </source>
</evidence>
<dbReference type="Proteomes" id="UP000004263">
    <property type="component" value="Unassembled WGS sequence"/>
</dbReference>
<evidence type="ECO:0000313" key="6">
    <source>
        <dbReference type="Proteomes" id="UP000004263"/>
    </source>
</evidence>